<dbReference type="OrthoDB" id="9153162at2"/>
<evidence type="ECO:0008006" key="3">
    <source>
        <dbReference type="Google" id="ProtNLM"/>
    </source>
</evidence>
<proteinExistence type="predicted"/>
<gene>
    <name evidence="1" type="ORF">VITFI_CDS0578</name>
</gene>
<name>A0A221KBZ7_VITFI</name>
<dbReference type="KEGG" id="vff:VITFI_CDS0578"/>
<reference evidence="1 2" key="1">
    <citation type="submission" date="2017-07" db="EMBL/GenBank/DDBJ databases">
        <title>Complete Genome Sequence of the cosmetic ferment Vitreoscilla filiformis (ATCC15551).</title>
        <authorList>
            <person name="Contreras S."/>
            <person name="Sagory-Zalkind P."/>
            <person name="Blanquart H."/>
            <person name="Iltis A."/>
            <person name="Morand S.C."/>
        </authorList>
    </citation>
    <scope>NUCLEOTIDE SEQUENCE [LARGE SCALE GENOMIC DNA]</scope>
    <source>
        <strain evidence="1 2">ATCC 15551</strain>
    </source>
</reference>
<dbReference type="EMBL" id="CP022423">
    <property type="protein sequence ID" value="ASM76357.1"/>
    <property type="molecule type" value="Genomic_DNA"/>
</dbReference>
<evidence type="ECO:0000313" key="2">
    <source>
        <dbReference type="Proteomes" id="UP000199729"/>
    </source>
</evidence>
<dbReference type="Proteomes" id="UP000199729">
    <property type="component" value="Chromosome"/>
</dbReference>
<evidence type="ECO:0000313" key="1">
    <source>
        <dbReference type="EMBL" id="ASM76357.1"/>
    </source>
</evidence>
<dbReference type="AlphaFoldDB" id="A0A221KBZ7"/>
<dbReference type="RefSeq" id="WP_089415732.1">
    <property type="nucleotide sequence ID" value="NZ_CP022423.1"/>
</dbReference>
<organism evidence="1 2">
    <name type="scientific">Vitreoscilla filiformis</name>
    <dbReference type="NCBI Taxonomy" id="63"/>
    <lineage>
        <taxon>Bacteria</taxon>
        <taxon>Pseudomonadati</taxon>
        <taxon>Pseudomonadota</taxon>
        <taxon>Betaproteobacteria</taxon>
        <taxon>Neisseriales</taxon>
        <taxon>Neisseriaceae</taxon>
        <taxon>Vitreoscilla</taxon>
    </lineage>
</organism>
<protein>
    <recommendedName>
        <fullName evidence="3">SPOR domain-containing protein</fullName>
    </recommendedName>
</protein>
<keyword evidence="2" id="KW-1185">Reference proteome</keyword>
<sequence>MRYLLMVLILANMGYWAWNRPEVVAWRSPGPEPGREPERLQQQIHPEKARILTTSEARSMGIIARPRSSPRAEARRASGAATDALLCLESATLSDEEFGQLTQELQKNGFTRTDWEDRRREYPGRWEVVLGPLSDQELPQRIAALRKLKIDAEEIKSQPDVSPGVMLGRYKDPSDAEKRLNEVAKQGVRGARVVEIKPQRVEHRLRIDALTESQAAKVRESSTAIKWQACES</sequence>
<accession>A0A221KBZ7</accession>